<feature type="compositionally biased region" description="Basic and acidic residues" evidence="2">
    <location>
        <begin position="1"/>
        <end position="12"/>
    </location>
</feature>
<dbReference type="Proteomes" id="UP001153555">
    <property type="component" value="Unassembled WGS sequence"/>
</dbReference>
<feature type="region of interest" description="Disordered" evidence="2">
    <location>
        <begin position="336"/>
        <end position="365"/>
    </location>
</feature>
<evidence type="ECO:0000313" key="3">
    <source>
        <dbReference type="EMBL" id="CAA0842997.1"/>
    </source>
</evidence>
<sequence>MSTSSDSEHPDPDLSSSGEELIVYTAASSHSTPPERTLQLRDEENNVPWDTLTPIVDPNFLSLSHNPPHALALSSLELRARQSRVNVDSESLANPVEVTPELVVMTRTNPFFTATPLEIQAFMNLCELPSDWLFKAPLPGNSYNRPPHGYYTFFVDQVISGLRFPIRSDLLTLMDQHDFPINQLAPNGICILIGYTILSRYHFNELNPEFFFYTYGLKKHHVGSYYLSARNRAEYLRELDAKISHWKTRFFFVKPPNGTFKFNAEWVTKYEPKPRPKKVARLSELVAKWNKTPYHIDKLTNPENLRSLYNLTHKKVAPFDIDKFLIGAISLKPDEPKKKRARAHQVSTSAGRRPSSPAHGTGGDLLKKIIPNLHKRKALIGIEDSSSKPEQNYTTIQQPATFAMNNDPSAQSSYLLSIFPGKEADRWHGDNQSQAKYCMKHLVALNSGLAGLLHGAIGGEIPSSAEFQKLKDAHDAAISKTEVLEAELQAQKTDNMRQAEKIKSLKRDRNSETARYQKEIDALHTQLDAIKLEKANREAPAQLETRSATSPKRSYYAQDKKRLKNNS</sequence>
<feature type="coiled-coil region" evidence="1">
    <location>
        <begin position="488"/>
        <end position="533"/>
    </location>
</feature>
<dbReference type="OrthoDB" id="914281at2759"/>
<evidence type="ECO:0000313" key="4">
    <source>
        <dbReference type="Proteomes" id="UP001153555"/>
    </source>
</evidence>
<dbReference type="AlphaFoldDB" id="A0A9N7RRF1"/>
<comment type="caution">
    <text evidence="3">The sequence shown here is derived from an EMBL/GenBank/DDBJ whole genome shotgun (WGS) entry which is preliminary data.</text>
</comment>
<evidence type="ECO:0000256" key="2">
    <source>
        <dbReference type="SAM" id="MobiDB-lite"/>
    </source>
</evidence>
<feature type="region of interest" description="Disordered" evidence="2">
    <location>
        <begin position="533"/>
        <end position="567"/>
    </location>
</feature>
<keyword evidence="4" id="KW-1185">Reference proteome</keyword>
<protein>
    <recommendedName>
        <fullName evidence="5">Transposase</fullName>
    </recommendedName>
</protein>
<organism evidence="3 4">
    <name type="scientific">Striga hermonthica</name>
    <name type="common">Purple witchweed</name>
    <name type="synonym">Buchnera hermonthica</name>
    <dbReference type="NCBI Taxonomy" id="68872"/>
    <lineage>
        <taxon>Eukaryota</taxon>
        <taxon>Viridiplantae</taxon>
        <taxon>Streptophyta</taxon>
        <taxon>Embryophyta</taxon>
        <taxon>Tracheophyta</taxon>
        <taxon>Spermatophyta</taxon>
        <taxon>Magnoliopsida</taxon>
        <taxon>eudicotyledons</taxon>
        <taxon>Gunneridae</taxon>
        <taxon>Pentapetalae</taxon>
        <taxon>asterids</taxon>
        <taxon>lamiids</taxon>
        <taxon>Lamiales</taxon>
        <taxon>Orobanchaceae</taxon>
        <taxon>Buchnereae</taxon>
        <taxon>Striga</taxon>
    </lineage>
</organism>
<feature type="region of interest" description="Disordered" evidence="2">
    <location>
        <begin position="1"/>
        <end position="40"/>
    </location>
</feature>
<dbReference type="EMBL" id="CACSLK010034598">
    <property type="protein sequence ID" value="CAA0842997.1"/>
    <property type="molecule type" value="Genomic_DNA"/>
</dbReference>
<proteinExistence type="predicted"/>
<evidence type="ECO:0000256" key="1">
    <source>
        <dbReference type="SAM" id="Coils"/>
    </source>
</evidence>
<accession>A0A9N7RRF1</accession>
<keyword evidence="1" id="KW-0175">Coiled coil</keyword>
<name>A0A9N7RRF1_STRHE</name>
<reference evidence="3" key="1">
    <citation type="submission" date="2019-12" db="EMBL/GenBank/DDBJ databases">
        <authorList>
            <person name="Scholes J."/>
        </authorList>
    </citation>
    <scope>NUCLEOTIDE SEQUENCE</scope>
</reference>
<gene>
    <name evidence="3" type="ORF">SHERM_08851</name>
</gene>
<evidence type="ECO:0008006" key="5">
    <source>
        <dbReference type="Google" id="ProtNLM"/>
    </source>
</evidence>